<reference evidence="8" key="1">
    <citation type="submission" date="2014-01" db="EMBL/GenBank/DDBJ databases">
        <title>The genome of the white-rot fungus Pycnoporus cinnabarinus: a basidiomycete model with a versatile arsenal for lignocellulosic biomass breakdown.</title>
        <authorList>
            <person name="Levasseur A."/>
            <person name="Lomascolo A."/>
            <person name="Ruiz-Duenas F.J."/>
            <person name="Uzan E."/>
            <person name="Piumi F."/>
            <person name="Kues U."/>
            <person name="Ram A.F.J."/>
            <person name="Murat C."/>
            <person name="Haon M."/>
            <person name="Benoit I."/>
            <person name="Arfi Y."/>
            <person name="Chevret D."/>
            <person name="Drula E."/>
            <person name="Kwon M.J."/>
            <person name="Gouret P."/>
            <person name="Lesage-Meessen L."/>
            <person name="Lombard V."/>
            <person name="Mariette J."/>
            <person name="Noirot C."/>
            <person name="Park J."/>
            <person name="Patyshakuliyeva A."/>
            <person name="Wieneger R.A.B."/>
            <person name="Wosten H.A.B."/>
            <person name="Martin F."/>
            <person name="Coutinho P.M."/>
            <person name="de Vries R."/>
            <person name="Martinez A.T."/>
            <person name="Klopp C."/>
            <person name="Pontarotti P."/>
            <person name="Henrissat B."/>
            <person name="Record E."/>
        </authorList>
    </citation>
    <scope>NUCLEOTIDE SEQUENCE [LARGE SCALE GENOMIC DNA]</scope>
    <source>
        <strain evidence="8">BRFM137</strain>
    </source>
</reference>
<feature type="transmembrane region" description="Helical" evidence="6">
    <location>
        <begin position="362"/>
        <end position="385"/>
    </location>
</feature>
<dbReference type="OMA" id="PPRFHIG"/>
<feature type="transmembrane region" description="Helical" evidence="6">
    <location>
        <begin position="274"/>
        <end position="298"/>
    </location>
</feature>
<keyword evidence="2" id="KW-0813">Transport</keyword>
<feature type="transmembrane region" description="Helical" evidence="6">
    <location>
        <begin position="172"/>
        <end position="192"/>
    </location>
</feature>
<keyword evidence="9" id="KW-1185">Reference proteome</keyword>
<feature type="transmembrane region" description="Helical" evidence="6">
    <location>
        <begin position="429"/>
        <end position="448"/>
    </location>
</feature>
<dbReference type="HOGENOM" id="CLU_001265_0_1_1"/>
<dbReference type="FunFam" id="1.20.1250.20:FF:000068">
    <property type="entry name" value="MFS general substrate transporter"/>
    <property type="match status" value="1"/>
</dbReference>
<organism evidence="8 9">
    <name type="scientific">Pycnoporus cinnabarinus</name>
    <name type="common">Cinnabar-red polypore</name>
    <name type="synonym">Trametes cinnabarina</name>
    <dbReference type="NCBI Taxonomy" id="5643"/>
    <lineage>
        <taxon>Eukaryota</taxon>
        <taxon>Fungi</taxon>
        <taxon>Dikarya</taxon>
        <taxon>Basidiomycota</taxon>
        <taxon>Agaricomycotina</taxon>
        <taxon>Agaricomycetes</taxon>
        <taxon>Polyporales</taxon>
        <taxon>Polyporaceae</taxon>
        <taxon>Trametes</taxon>
    </lineage>
</organism>
<dbReference type="PROSITE" id="PS50850">
    <property type="entry name" value="MFS"/>
    <property type="match status" value="1"/>
</dbReference>
<dbReference type="GO" id="GO:0016020">
    <property type="term" value="C:membrane"/>
    <property type="evidence" value="ECO:0007669"/>
    <property type="project" value="UniProtKB-SubCell"/>
</dbReference>
<sequence length="488" mass="53426">MSSVTSDEKVPSESSVAVGELPYDVALEKGEVDPRKVLRKLDWRLLPFVSLLYLLSFLDRTNIGNAKVAGLAADLHLTGLQYNLCSAIFFIPYCFFEVPSNLAMKIMKPSRWIPIIMFCWGIVMISMAFVKSFGGLLTARIFLGMTEAGLFPGVTFYLCIWYPRGAQAQRVGLFLSAATVAGAFGGLLAFAIEKMDGIRGLRGWSWIFLLEGILTAVVAIISYFAMYDYPENATFLSDAERTWLIETLRKDNTNLSKNFKWKFLRQALADVHSYLLIGIYLFLLIPTYAFALFLPTIINGLGFSSSNAQLLSIPPYVVGGVSTIVIGMLSDRLRMRGPFILGGLISALIGYVILYATKSPGAGYAGTVIAALGLFPSVACILAWAGGNMGGEVKRGVVIAMVIGFGNLGGVASSFIYRPQDSPRYHPGHGTDIGCLCVAIILCVITMVEFHRQNVKKAAQRERDGITDDRTSEFVDMGDASPLYRYTL</sequence>
<proteinExistence type="predicted"/>
<accession>A0A060S505</accession>
<dbReference type="GO" id="GO:0022857">
    <property type="term" value="F:transmembrane transporter activity"/>
    <property type="evidence" value="ECO:0007669"/>
    <property type="project" value="InterPro"/>
</dbReference>
<keyword evidence="4 6" id="KW-1133">Transmembrane helix</keyword>
<keyword evidence="3 6" id="KW-0812">Transmembrane</keyword>
<evidence type="ECO:0000256" key="6">
    <source>
        <dbReference type="SAM" id="Phobius"/>
    </source>
</evidence>
<dbReference type="EMBL" id="CCBP010000043">
    <property type="protein sequence ID" value="CDO69415.1"/>
    <property type="molecule type" value="Genomic_DNA"/>
</dbReference>
<keyword evidence="5 6" id="KW-0472">Membrane</keyword>
<evidence type="ECO:0000256" key="5">
    <source>
        <dbReference type="ARBA" id="ARBA00023136"/>
    </source>
</evidence>
<dbReference type="SUPFAM" id="SSF103473">
    <property type="entry name" value="MFS general substrate transporter"/>
    <property type="match status" value="1"/>
</dbReference>
<dbReference type="FunFam" id="1.20.1250.20:FF:000034">
    <property type="entry name" value="MFS general substrate transporter"/>
    <property type="match status" value="1"/>
</dbReference>
<dbReference type="AlphaFoldDB" id="A0A060S505"/>
<dbReference type="Pfam" id="PF07690">
    <property type="entry name" value="MFS_1"/>
    <property type="match status" value="1"/>
</dbReference>
<evidence type="ECO:0000256" key="2">
    <source>
        <dbReference type="ARBA" id="ARBA00022448"/>
    </source>
</evidence>
<dbReference type="PANTHER" id="PTHR43791:SF36">
    <property type="entry name" value="TRANSPORTER, PUTATIVE (AFU_ORTHOLOGUE AFUA_6G08340)-RELATED"/>
    <property type="match status" value="1"/>
</dbReference>
<feature type="transmembrane region" description="Helical" evidence="6">
    <location>
        <begin position="337"/>
        <end position="356"/>
    </location>
</feature>
<dbReference type="InterPro" id="IPR020846">
    <property type="entry name" value="MFS_dom"/>
</dbReference>
<dbReference type="InterPro" id="IPR011701">
    <property type="entry name" value="MFS"/>
</dbReference>
<feature type="domain" description="Major facilitator superfamily (MFS) profile" evidence="7">
    <location>
        <begin position="45"/>
        <end position="488"/>
    </location>
</feature>
<name>A0A060S505_PYCCI</name>
<dbReference type="CDD" id="cd17327">
    <property type="entry name" value="MFS_FEN2_like"/>
    <property type="match status" value="1"/>
</dbReference>
<feature type="transmembrane region" description="Helical" evidence="6">
    <location>
        <begin position="397"/>
        <end position="417"/>
    </location>
</feature>
<dbReference type="Proteomes" id="UP000029665">
    <property type="component" value="Unassembled WGS sequence"/>
</dbReference>
<comment type="subcellular location">
    <subcellularLocation>
        <location evidence="1">Membrane</location>
        <topology evidence="1">Multi-pass membrane protein</topology>
    </subcellularLocation>
</comment>
<gene>
    <name evidence="8" type="ORF">BN946_scf184791.g10</name>
</gene>
<evidence type="ECO:0000259" key="7">
    <source>
        <dbReference type="PROSITE" id="PS50850"/>
    </source>
</evidence>
<dbReference type="OrthoDB" id="2962993at2759"/>
<evidence type="ECO:0000313" key="8">
    <source>
        <dbReference type="EMBL" id="CDO69415.1"/>
    </source>
</evidence>
<comment type="caution">
    <text evidence="8">The sequence shown here is derived from an EMBL/GenBank/DDBJ whole genome shotgun (WGS) entry which is preliminary data.</text>
</comment>
<feature type="transmembrane region" description="Helical" evidence="6">
    <location>
        <begin position="112"/>
        <end position="129"/>
    </location>
</feature>
<evidence type="ECO:0000256" key="4">
    <source>
        <dbReference type="ARBA" id="ARBA00022989"/>
    </source>
</evidence>
<feature type="transmembrane region" description="Helical" evidence="6">
    <location>
        <begin position="204"/>
        <end position="226"/>
    </location>
</feature>
<feature type="transmembrane region" description="Helical" evidence="6">
    <location>
        <begin position="310"/>
        <end position="330"/>
    </location>
</feature>
<dbReference type="Gene3D" id="1.20.1250.20">
    <property type="entry name" value="MFS general substrate transporter like domains"/>
    <property type="match status" value="2"/>
</dbReference>
<feature type="transmembrane region" description="Helical" evidence="6">
    <location>
        <begin position="43"/>
        <end position="60"/>
    </location>
</feature>
<feature type="transmembrane region" description="Helical" evidence="6">
    <location>
        <begin position="141"/>
        <end position="160"/>
    </location>
</feature>
<evidence type="ECO:0000256" key="1">
    <source>
        <dbReference type="ARBA" id="ARBA00004141"/>
    </source>
</evidence>
<evidence type="ECO:0000256" key="3">
    <source>
        <dbReference type="ARBA" id="ARBA00022692"/>
    </source>
</evidence>
<protein>
    <recommendedName>
        <fullName evidence="7">Major facilitator superfamily (MFS) profile domain-containing protein</fullName>
    </recommendedName>
</protein>
<dbReference type="PANTHER" id="PTHR43791">
    <property type="entry name" value="PERMEASE-RELATED"/>
    <property type="match status" value="1"/>
</dbReference>
<evidence type="ECO:0000313" key="9">
    <source>
        <dbReference type="Proteomes" id="UP000029665"/>
    </source>
</evidence>
<feature type="transmembrane region" description="Helical" evidence="6">
    <location>
        <begin position="80"/>
        <end position="100"/>
    </location>
</feature>
<dbReference type="InterPro" id="IPR036259">
    <property type="entry name" value="MFS_trans_sf"/>
</dbReference>